<feature type="chain" id="PRO_5011207632" description="Receptor kinase-like protein Xa21" evidence="28">
    <location>
        <begin position="29"/>
        <end position="1043"/>
    </location>
</feature>
<evidence type="ECO:0000313" key="31">
    <source>
        <dbReference type="EnsemblPlants" id="Zm00001eb165960_P001"/>
    </source>
</evidence>
<evidence type="ECO:0000313" key="30">
    <source>
        <dbReference type="EMBL" id="AQK48739.1"/>
    </source>
</evidence>
<evidence type="ECO:0000256" key="21">
    <source>
        <dbReference type="ARBA" id="ARBA00047899"/>
    </source>
</evidence>
<evidence type="ECO:0000256" key="16">
    <source>
        <dbReference type="ARBA" id="ARBA00022840"/>
    </source>
</evidence>
<feature type="signal peptide" evidence="28">
    <location>
        <begin position="1"/>
        <end position="28"/>
    </location>
</feature>
<dbReference type="EMBL" id="CM000780">
    <property type="protein sequence ID" value="AQK48798.1"/>
    <property type="molecule type" value="Genomic_DNA"/>
</dbReference>
<comment type="function">
    <text evidence="24">The processed protein kinase Xa21 chain released by protein cleavage after X.oryzae pv. oryzae protein Ax21 detection translocates into the nucleus where it can bind and regulate WRKY62, a transcription factor. Confers resistance to the bacterial pathogen X.oryzae pv. oryzae (Xoo).</text>
</comment>
<dbReference type="PROSITE" id="PS00108">
    <property type="entry name" value="PROTEIN_KINASE_ST"/>
    <property type="match status" value="1"/>
</dbReference>
<dbReference type="PRINTS" id="PR00019">
    <property type="entry name" value="LEURICHRPT"/>
</dbReference>
<evidence type="ECO:0000256" key="8">
    <source>
        <dbReference type="ARBA" id="ARBA00022553"/>
    </source>
</evidence>
<dbReference type="Gramene" id="Zm00001eb165960_T001">
    <property type="protein sequence ID" value="Zm00001eb165960_P001"/>
    <property type="gene ID" value="Zm00001eb165960"/>
</dbReference>
<keyword evidence="13" id="KW-0677">Repeat</keyword>
<evidence type="ECO:0000256" key="2">
    <source>
        <dbReference type="ARBA" id="ARBA00004389"/>
    </source>
</evidence>
<dbReference type="FunFam" id="1.10.510.10:FF:000358">
    <property type="entry name" value="Putative leucine-rich repeat receptor-like serine/threonine-protein kinase"/>
    <property type="match status" value="1"/>
</dbReference>
<evidence type="ECO:0000259" key="29">
    <source>
        <dbReference type="PROSITE" id="PS50011"/>
    </source>
</evidence>
<gene>
    <name evidence="30" type="ORF">ZEAMMB73_Zm00001d048741</name>
</gene>
<feature type="transmembrane region" description="Helical" evidence="27">
    <location>
        <begin position="661"/>
        <end position="682"/>
    </location>
</feature>
<dbReference type="EMBL" id="CM000780">
    <property type="protein sequence ID" value="AQK48799.1"/>
    <property type="molecule type" value="Genomic_DNA"/>
</dbReference>
<keyword evidence="14 26" id="KW-0547">Nucleotide-binding</keyword>
<dbReference type="InterPro" id="IPR017441">
    <property type="entry name" value="Protein_kinase_ATP_BS"/>
</dbReference>
<dbReference type="EMBL" id="CM000780">
    <property type="protein sequence ID" value="AQK48739.1"/>
    <property type="molecule type" value="Genomic_DNA"/>
</dbReference>
<keyword evidence="20" id="KW-0325">Glycoprotein</keyword>
<name>K7UPB2_MAIZE</name>
<keyword evidence="11 27" id="KW-0812">Transmembrane</keyword>
<dbReference type="Gene3D" id="1.10.510.10">
    <property type="entry name" value="Transferase(Phosphotransferase) domain 1"/>
    <property type="match status" value="1"/>
</dbReference>
<dbReference type="Pfam" id="PF07714">
    <property type="entry name" value="PK_Tyr_Ser-Thr"/>
    <property type="match status" value="1"/>
</dbReference>
<evidence type="ECO:0000313" key="32">
    <source>
        <dbReference type="Proteomes" id="UP000007305"/>
    </source>
</evidence>
<evidence type="ECO:0000256" key="7">
    <source>
        <dbReference type="ARBA" id="ARBA00022527"/>
    </source>
</evidence>
<reference evidence="30" key="2">
    <citation type="submission" date="2015-12" db="EMBL/GenBank/DDBJ databases">
        <title>Update maize B73 reference genome by single molecule sequencing technologies.</title>
        <authorList>
            <consortium name="Maize Genome Sequencing Project"/>
            <person name="Ware D."/>
        </authorList>
    </citation>
    <scope>NUCLEOTIDE SEQUENCE</scope>
    <source>
        <tissue evidence="30">Seedling</tissue>
    </source>
</reference>
<evidence type="ECO:0000256" key="27">
    <source>
        <dbReference type="SAM" id="Phobius"/>
    </source>
</evidence>
<dbReference type="GO" id="GO:0005524">
    <property type="term" value="F:ATP binding"/>
    <property type="evidence" value="ECO:0007669"/>
    <property type="project" value="UniProtKB-UniRule"/>
</dbReference>
<comment type="catalytic activity">
    <reaction evidence="21">
        <text>L-threonyl-[protein] + ATP = O-phospho-L-threonyl-[protein] + ADP + H(+)</text>
        <dbReference type="Rhea" id="RHEA:46608"/>
        <dbReference type="Rhea" id="RHEA-COMP:11060"/>
        <dbReference type="Rhea" id="RHEA-COMP:11605"/>
        <dbReference type="ChEBI" id="CHEBI:15378"/>
        <dbReference type="ChEBI" id="CHEBI:30013"/>
        <dbReference type="ChEBI" id="CHEBI:30616"/>
        <dbReference type="ChEBI" id="CHEBI:61977"/>
        <dbReference type="ChEBI" id="CHEBI:456216"/>
        <dbReference type="EC" id="2.7.11.1"/>
    </reaction>
</comment>
<dbReference type="InterPro" id="IPR003591">
    <property type="entry name" value="Leu-rich_rpt_typical-subtyp"/>
</dbReference>
<evidence type="ECO:0000256" key="17">
    <source>
        <dbReference type="ARBA" id="ARBA00022989"/>
    </source>
</evidence>
<evidence type="ECO:0000256" key="9">
    <source>
        <dbReference type="ARBA" id="ARBA00022614"/>
    </source>
</evidence>
<evidence type="ECO:0000256" key="19">
    <source>
        <dbReference type="ARBA" id="ARBA00023170"/>
    </source>
</evidence>
<keyword evidence="8" id="KW-0597">Phosphoprotein</keyword>
<dbReference type="SUPFAM" id="SSF56112">
    <property type="entry name" value="Protein kinase-like (PK-like)"/>
    <property type="match status" value="1"/>
</dbReference>
<dbReference type="AlphaFoldDB" id="K7UPB2"/>
<dbReference type="PANTHER" id="PTHR27008">
    <property type="entry name" value="OS04G0122200 PROTEIN"/>
    <property type="match status" value="1"/>
</dbReference>
<dbReference type="FunFam" id="3.80.10.10:FF:000041">
    <property type="entry name" value="LRR receptor-like serine/threonine-protein kinase ERECTA"/>
    <property type="match status" value="1"/>
</dbReference>
<evidence type="ECO:0000256" key="5">
    <source>
        <dbReference type="ARBA" id="ARBA00012513"/>
    </source>
</evidence>
<dbReference type="InterPro" id="IPR011009">
    <property type="entry name" value="Kinase-like_dom_sf"/>
</dbReference>
<proteinExistence type="inferred from homology"/>
<dbReference type="GO" id="GO:0005886">
    <property type="term" value="C:plasma membrane"/>
    <property type="evidence" value="ECO:0007669"/>
    <property type="project" value="UniProtKB-SubCell"/>
</dbReference>
<reference evidence="31" key="3">
    <citation type="submission" date="2019-07" db="EMBL/GenBank/DDBJ databases">
        <authorList>
            <person name="Seetharam A."/>
            <person name="Woodhouse M."/>
            <person name="Cannon E."/>
        </authorList>
    </citation>
    <scope>NUCLEOTIDE SEQUENCE [LARGE SCALE GENOMIC DNA]</scope>
    <source>
        <strain evidence="31">cv. B73</strain>
    </source>
</reference>
<keyword evidence="12 28" id="KW-0732">Signal</keyword>
<dbReference type="PROSITE" id="PS50011">
    <property type="entry name" value="PROTEIN_KINASE_DOM"/>
    <property type="match status" value="1"/>
</dbReference>
<dbReference type="EnsemblPlants" id="Zm00001eb165960_T001">
    <property type="protein sequence ID" value="Zm00001eb165960_P001"/>
    <property type="gene ID" value="Zm00001eb165960"/>
</dbReference>
<reference evidence="32" key="1">
    <citation type="journal article" date="2009" name="Science">
        <title>The B73 maize genome: complexity, diversity, and dynamics.</title>
        <authorList>
            <person name="Schnable P.S."/>
            <person name="Ware D."/>
            <person name="Fulton R.S."/>
            <person name="Stein J.C."/>
            <person name="Wei F."/>
            <person name="Pasternak S."/>
            <person name="Liang C."/>
            <person name="Zhang J."/>
            <person name="Fulton L."/>
            <person name="Graves T.A."/>
            <person name="Minx P."/>
            <person name="Reily A.D."/>
            <person name="Courtney L."/>
            <person name="Kruchowski S.S."/>
            <person name="Tomlinson C."/>
            <person name="Strong C."/>
            <person name="Delehaunty K."/>
            <person name="Fronick C."/>
            <person name="Courtney B."/>
            <person name="Rock S.M."/>
            <person name="Belter E."/>
            <person name="Du F."/>
            <person name="Kim K."/>
            <person name="Abbott R.M."/>
            <person name="Cotton M."/>
            <person name="Levy A."/>
            <person name="Marchetto P."/>
            <person name="Ochoa K."/>
            <person name="Jackson S.M."/>
            <person name="Gillam B."/>
            <person name="Chen W."/>
            <person name="Yan L."/>
            <person name="Higginbotham J."/>
            <person name="Cardenas M."/>
            <person name="Waligorski J."/>
            <person name="Applebaum E."/>
            <person name="Phelps L."/>
            <person name="Falcone J."/>
            <person name="Kanchi K."/>
            <person name="Thane T."/>
            <person name="Scimone A."/>
            <person name="Thane N."/>
            <person name="Henke J."/>
            <person name="Wang T."/>
            <person name="Ruppert J."/>
            <person name="Shah N."/>
            <person name="Rotter K."/>
            <person name="Hodges J."/>
            <person name="Ingenthron E."/>
            <person name="Cordes M."/>
            <person name="Kohlberg S."/>
            <person name="Sgro J."/>
            <person name="Delgado B."/>
            <person name="Mead K."/>
            <person name="Chinwalla A."/>
            <person name="Leonard S."/>
            <person name="Crouse K."/>
            <person name="Collura K."/>
            <person name="Kudrna D."/>
            <person name="Currie J."/>
            <person name="He R."/>
            <person name="Angelova A."/>
            <person name="Rajasekar S."/>
            <person name="Mueller T."/>
            <person name="Lomeli R."/>
            <person name="Scara G."/>
            <person name="Ko A."/>
            <person name="Delaney K."/>
            <person name="Wissotski M."/>
            <person name="Lopez G."/>
            <person name="Campos D."/>
            <person name="Braidotti M."/>
            <person name="Ashley E."/>
            <person name="Golser W."/>
            <person name="Kim H."/>
            <person name="Lee S."/>
            <person name="Lin J."/>
            <person name="Dujmic Z."/>
            <person name="Kim W."/>
            <person name="Talag J."/>
            <person name="Zuccolo A."/>
            <person name="Fan C."/>
            <person name="Sebastian A."/>
            <person name="Kramer M."/>
            <person name="Spiegel L."/>
            <person name="Nascimento L."/>
            <person name="Zutavern T."/>
            <person name="Miller B."/>
            <person name="Ambroise C."/>
            <person name="Muller S."/>
            <person name="Spooner W."/>
            <person name="Narechania A."/>
            <person name="Ren L."/>
            <person name="Wei S."/>
            <person name="Kumari S."/>
            <person name="Faga B."/>
            <person name="Levy M.J."/>
            <person name="McMahan L."/>
            <person name="Van Buren P."/>
            <person name="Vaughn M.W."/>
            <person name="Ying K."/>
            <person name="Yeh C.-T."/>
            <person name="Emrich S.J."/>
            <person name="Jia Y."/>
            <person name="Kalyanaraman A."/>
            <person name="Hsia A.-P."/>
            <person name="Barbazuk W.B."/>
            <person name="Baucom R.S."/>
            <person name="Brutnell T.P."/>
            <person name="Carpita N.C."/>
            <person name="Chaparro C."/>
            <person name="Chia J.-M."/>
            <person name="Deragon J.-M."/>
            <person name="Estill J.C."/>
            <person name="Fu Y."/>
            <person name="Jeddeloh J.A."/>
            <person name="Han Y."/>
            <person name="Lee H."/>
            <person name="Li P."/>
            <person name="Lisch D.R."/>
            <person name="Liu S."/>
            <person name="Liu Z."/>
            <person name="Nagel D.H."/>
            <person name="McCann M.C."/>
            <person name="SanMiguel P."/>
            <person name="Myers A.M."/>
            <person name="Nettleton D."/>
            <person name="Nguyen J."/>
            <person name="Penning B.W."/>
            <person name="Ponnala L."/>
            <person name="Schneider K.L."/>
            <person name="Schwartz D.C."/>
            <person name="Sharma A."/>
            <person name="Soderlund C."/>
            <person name="Springer N.M."/>
            <person name="Sun Q."/>
            <person name="Wang H."/>
            <person name="Waterman M."/>
            <person name="Westerman R."/>
            <person name="Wolfgruber T.K."/>
            <person name="Yang L."/>
            <person name="Yu Y."/>
            <person name="Zhang L."/>
            <person name="Zhou S."/>
            <person name="Zhu Q."/>
            <person name="Bennetzen J.L."/>
            <person name="Dawe R.K."/>
            <person name="Jiang J."/>
            <person name="Jiang N."/>
            <person name="Presting G.G."/>
            <person name="Wessler S.R."/>
            <person name="Aluru S."/>
            <person name="Martienssen R.A."/>
            <person name="Clifton S.W."/>
            <person name="McCombie W.R."/>
            <person name="Wing R.A."/>
            <person name="Wilson R.K."/>
        </authorList>
    </citation>
    <scope>NUCLEOTIDE SEQUENCE [LARGE SCALE GENOMIC DNA]</scope>
    <source>
        <strain evidence="32">cv. B73</strain>
    </source>
</reference>
<dbReference type="Gene3D" id="3.80.10.10">
    <property type="entry name" value="Ribonuclease Inhibitor"/>
    <property type="match status" value="4"/>
</dbReference>
<keyword evidence="10" id="KW-0808">Transferase</keyword>
<dbReference type="SMART" id="SM00220">
    <property type="entry name" value="S_TKc"/>
    <property type="match status" value="1"/>
</dbReference>
<reference evidence="31" key="4">
    <citation type="submission" date="2021-05" db="UniProtKB">
        <authorList>
            <consortium name="EnsemblPlants"/>
        </authorList>
    </citation>
    <scope>IDENTIFICATION</scope>
    <source>
        <strain evidence="31">cv. B73</strain>
    </source>
</reference>
<evidence type="ECO:0000256" key="25">
    <source>
        <dbReference type="ARBA" id="ARBA00072040"/>
    </source>
</evidence>
<dbReference type="InterPro" id="IPR055414">
    <property type="entry name" value="LRR_R13L4/SHOC2-like"/>
</dbReference>
<comment type="function">
    <text evidence="23">Receptor kinase that detects X.oryzae pv. oryzae protein Ax21 to promote innate immunity. Following X.oryzae pv. oryzae protein Ax21 detection, undergoes cleavage, releasing the processed protein kinase Xa21 chain.</text>
</comment>
<dbReference type="Proteomes" id="UP000007305">
    <property type="component" value="Chromosome 4"/>
</dbReference>
<evidence type="ECO:0000256" key="24">
    <source>
        <dbReference type="ARBA" id="ARBA00056628"/>
    </source>
</evidence>
<organism evidence="31 32">
    <name type="scientific">Zea mays</name>
    <name type="common">Maize</name>
    <dbReference type="NCBI Taxonomy" id="4577"/>
    <lineage>
        <taxon>Eukaryota</taxon>
        <taxon>Viridiplantae</taxon>
        <taxon>Streptophyta</taxon>
        <taxon>Embryophyta</taxon>
        <taxon>Tracheophyta</taxon>
        <taxon>Spermatophyta</taxon>
        <taxon>Magnoliopsida</taxon>
        <taxon>Liliopsida</taxon>
        <taxon>Poales</taxon>
        <taxon>Poaceae</taxon>
        <taxon>PACMAD clade</taxon>
        <taxon>Panicoideae</taxon>
        <taxon>Andropogonodae</taxon>
        <taxon>Andropogoneae</taxon>
        <taxon>Tripsacinae</taxon>
        <taxon>Zea</taxon>
    </lineage>
</organism>
<dbReference type="EC" id="2.7.11.1" evidence="5"/>
<keyword evidence="15" id="KW-0418">Kinase</keyword>
<dbReference type="PROSITE" id="PS51450">
    <property type="entry name" value="LRR"/>
    <property type="match status" value="1"/>
</dbReference>
<keyword evidence="16 26" id="KW-0067">ATP-binding</keyword>
<dbReference type="SMART" id="SM00369">
    <property type="entry name" value="LRR_TYP"/>
    <property type="match status" value="12"/>
</dbReference>
<dbReference type="FunFam" id="3.30.200.20:FF:000432">
    <property type="entry name" value="LRR receptor-like serine/threonine-protein kinase EFR"/>
    <property type="match status" value="1"/>
</dbReference>
<dbReference type="OrthoDB" id="676979at2759"/>
<dbReference type="Pfam" id="PF08263">
    <property type="entry name" value="LRRNT_2"/>
    <property type="match status" value="1"/>
</dbReference>
<keyword evidence="9" id="KW-0433">Leucine-rich repeat</keyword>
<dbReference type="Gene3D" id="3.30.200.20">
    <property type="entry name" value="Phosphorylase Kinase, domain 1"/>
    <property type="match status" value="1"/>
</dbReference>
<feature type="binding site" evidence="26">
    <location>
        <position position="750"/>
    </location>
    <ligand>
        <name>ATP</name>
        <dbReference type="ChEBI" id="CHEBI:30616"/>
    </ligand>
</feature>
<dbReference type="InterPro" id="IPR001611">
    <property type="entry name" value="Leu-rich_rpt"/>
</dbReference>
<comment type="catalytic activity">
    <reaction evidence="22">
        <text>L-seryl-[protein] + ATP = O-phospho-L-seryl-[protein] + ADP + H(+)</text>
        <dbReference type="Rhea" id="RHEA:17989"/>
        <dbReference type="Rhea" id="RHEA-COMP:9863"/>
        <dbReference type="Rhea" id="RHEA-COMP:11604"/>
        <dbReference type="ChEBI" id="CHEBI:15378"/>
        <dbReference type="ChEBI" id="CHEBI:29999"/>
        <dbReference type="ChEBI" id="CHEBI:30616"/>
        <dbReference type="ChEBI" id="CHEBI:83421"/>
        <dbReference type="ChEBI" id="CHEBI:456216"/>
        <dbReference type="EC" id="2.7.11.1"/>
    </reaction>
</comment>
<dbReference type="InterPro" id="IPR032675">
    <property type="entry name" value="LRR_dom_sf"/>
</dbReference>
<dbReference type="Pfam" id="PF00560">
    <property type="entry name" value="LRR_1"/>
    <property type="match status" value="2"/>
</dbReference>
<evidence type="ECO:0000256" key="22">
    <source>
        <dbReference type="ARBA" id="ARBA00048679"/>
    </source>
</evidence>
<dbReference type="ExpressionAtlas" id="K7UPB2">
    <property type="expression patterns" value="baseline and differential"/>
</dbReference>
<evidence type="ECO:0000256" key="10">
    <source>
        <dbReference type="ARBA" id="ARBA00022679"/>
    </source>
</evidence>
<evidence type="ECO:0000256" key="28">
    <source>
        <dbReference type="SAM" id="SignalP"/>
    </source>
</evidence>
<dbReference type="HOGENOM" id="CLU_000288_22_0_1"/>
<evidence type="ECO:0000256" key="12">
    <source>
        <dbReference type="ARBA" id="ARBA00022729"/>
    </source>
</evidence>
<keyword evidence="19" id="KW-0675">Receptor</keyword>
<evidence type="ECO:0000256" key="13">
    <source>
        <dbReference type="ARBA" id="ARBA00022737"/>
    </source>
</evidence>
<comment type="similarity">
    <text evidence="4">Belongs to the protein kinase superfamily. Ser/Thr protein kinase family.</text>
</comment>
<dbReference type="eggNOG" id="ENOG502QPYS">
    <property type="taxonomic scope" value="Eukaryota"/>
</dbReference>
<dbReference type="InterPro" id="IPR000719">
    <property type="entry name" value="Prot_kinase_dom"/>
</dbReference>
<dbReference type="InterPro" id="IPR013210">
    <property type="entry name" value="LRR_N_plant-typ"/>
</dbReference>
<dbReference type="Pfam" id="PF23598">
    <property type="entry name" value="LRR_14"/>
    <property type="match status" value="2"/>
</dbReference>
<evidence type="ECO:0000256" key="11">
    <source>
        <dbReference type="ARBA" id="ARBA00022692"/>
    </source>
</evidence>
<dbReference type="PANTHER" id="PTHR27008:SF456">
    <property type="entry name" value="OS10G0336300 PROTEIN"/>
    <property type="match status" value="1"/>
</dbReference>
<evidence type="ECO:0000256" key="26">
    <source>
        <dbReference type="PROSITE-ProRule" id="PRU10141"/>
    </source>
</evidence>
<accession>K7UPB2</accession>
<keyword evidence="18 27" id="KW-0472">Membrane</keyword>
<dbReference type="SUPFAM" id="SSF52058">
    <property type="entry name" value="L domain-like"/>
    <property type="match status" value="2"/>
</dbReference>
<sequence>MVVSTLCSSLPLLPNIIVLLLFTTISDSTNSNSDLNALLSFKSLITKDPMGALSSWDGDASNRSAPHFCRWNGVTCSSHQHGSHVTALRLRAFGLEGNISQSLGNLSHLQTLDLSNNNLEGEIPSSIGNLFALHFLNLSVNHLSGNVPQSIGRLSELEILNFRDNDIVGSIPSSVLNLTGLTMLSATENYMTGRIPDWLGNLTDLTDLNLAWNNFSGQIPQALGKLPNLARLTMQGNQLEGLISPTLFNISSLENLNLGYNKLSGSLPPNIGFTLPNIVAFSVCYNKFEGPVPSSLSNISVLQQLILHGNRFHGRIPPNIGVHGSLTNLELGNNQLQVVDTKDWDFLTPLVNCSHLKYLNLELNNISGILPNAVSNLSYELEALLMGGNQITGTVPSGIGRLQKLQILDLSDNLFSGAVPSSIGKLSSLDSLVLFSNKFDGEIPSSLGNLTKLTELVLHSNDLHGSMPPSLGNMTILESIDLSYNRLSGQIPQEILSMYSLTKFLNLSNNFFSGPISQQIRLLISLGTMDLSSNNLSGEIPHTLGSCVTLQFLYLQGNLLQGQIPVELNALRGLEVLDISSNNLSGPIPDFLGDFQVLKKLNLSFNNLSGPVLDRGIFHNNATSVSLSGNAMLCGGPGFFQLPPCSTQATYGRSNHQRMHVLAFSFTGALVVFVCITVCYFMKRASDKASDAEHGLVTLPRNKYKRISYAELYEATDSFSDSNLVGRGRFGTVYKGILHDDSNTETVAVKVLDLKQQGASRTFFTECDALKRIKHRKLVKVITVCDSLDNNGDEFKALVLEFIPNGTLDEWLHPSALVTNRATGSLSIIQRLNIALDVAEALAYLHHHSNPSIVHCDIKPSNILLDENMTAHVGDFGLARILNMDACEHNSGGSSSAGIRGTIGYLAPEHAMGLRVGVEAEVYSYGVLLMEILTKLRPTDHMSFDGATSLVKHVEMAYPYRLLEILDDIMLQGSTSHSTQETMDMVIIPVVRIGLACCRTAASQRIRMDEVVKELNDIKKTWEDHFAEITGATGRAADGRAIH</sequence>
<dbReference type="PROSITE" id="PS00107">
    <property type="entry name" value="PROTEIN_KINASE_ATP"/>
    <property type="match status" value="1"/>
</dbReference>
<evidence type="ECO:0000256" key="15">
    <source>
        <dbReference type="ARBA" id="ARBA00022777"/>
    </source>
</evidence>
<keyword evidence="6" id="KW-1003">Cell membrane</keyword>
<dbReference type="OMA" id="EACESKF"/>
<evidence type="ECO:0000256" key="23">
    <source>
        <dbReference type="ARBA" id="ARBA00054320"/>
    </source>
</evidence>
<feature type="domain" description="Protein kinase" evidence="29">
    <location>
        <begin position="719"/>
        <end position="991"/>
    </location>
</feature>
<evidence type="ECO:0000256" key="20">
    <source>
        <dbReference type="ARBA" id="ARBA00023180"/>
    </source>
</evidence>
<evidence type="ECO:0000256" key="3">
    <source>
        <dbReference type="ARBA" id="ARBA00004479"/>
    </source>
</evidence>
<keyword evidence="32" id="KW-1185">Reference proteome</keyword>
<evidence type="ECO:0000256" key="6">
    <source>
        <dbReference type="ARBA" id="ARBA00022475"/>
    </source>
</evidence>
<keyword evidence="17 27" id="KW-1133">Transmembrane helix</keyword>
<protein>
    <recommendedName>
        <fullName evidence="25">Receptor kinase-like protein Xa21</fullName>
        <ecNumber evidence="5">2.7.11.1</ecNumber>
    </recommendedName>
</protein>
<evidence type="ECO:0000256" key="14">
    <source>
        <dbReference type="ARBA" id="ARBA00022741"/>
    </source>
</evidence>
<evidence type="ECO:0000256" key="4">
    <source>
        <dbReference type="ARBA" id="ARBA00008684"/>
    </source>
</evidence>
<dbReference type="InterPro" id="IPR051809">
    <property type="entry name" value="Plant_receptor-like_S/T_kinase"/>
</dbReference>
<dbReference type="InterPro" id="IPR001245">
    <property type="entry name" value="Ser-Thr/Tyr_kinase_cat_dom"/>
</dbReference>
<dbReference type="FunFam" id="3.80.10.10:FF:000400">
    <property type="entry name" value="Nuclear pore complex protein NUP107"/>
    <property type="match status" value="1"/>
</dbReference>
<evidence type="ECO:0000256" key="1">
    <source>
        <dbReference type="ARBA" id="ARBA00004162"/>
    </source>
</evidence>
<comment type="subcellular location">
    <subcellularLocation>
        <location evidence="1">Cell membrane</location>
        <topology evidence="1">Single-pass membrane protein</topology>
    </subcellularLocation>
    <subcellularLocation>
        <location evidence="2">Endoplasmic reticulum membrane</location>
        <topology evidence="2">Single-pass membrane protein</topology>
    </subcellularLocation>
    <subcellularLocation>
        <location evidence="3">Membrane</location>
        <topology evidence="3">Single-pass type I membrane protein</topology>
    </subcellularLocation>
</comment>
<evidence type="ECO:0000256" key="18">
    <source>
        <dbReference type="ARBA" id="ARBA00023136"/>
    </source>
</evidence>
<dbReference type="GO" id="GO:0005789">
    <property type="term" value="C:endoplasmic reticulum membrane"/>
    <property type="evidence" value="ECO:0007669"/>
    <property type="project" value="UniProtKB-SubCell"/>
</dbReference>
<dbReference type="FunFam" id="3.80.10.10:FF:000288">
    <property type="entry name" value="LRR receptor-like serine/threonine-protein kinase EFR"/>
    <property type="match status" value="1"/>
</dbReference>
<dbReference type="PaxDb" id="4577-GRMZM2G048801_P01"/>
<keyword evidence="7" id="KW-0723">Serine/threonine-protein kinase</keyword>
<dbReference type="GO" id="GO:0004674">
    <property type="term" value="F:protein serine/threonine kinase activity"/>
    <property type="evidence" value="ECO:0007669"/>
    <property type="project" value="UniProtKB-KW"/>
</dbReference>
<dbReference type="InterPro" id="IPR008271">
    <property type="entry name" value="Ser/Thr_kinase_AS"/>
</dbReference>